<protein>
    <submittedName>
        <fullName evidence="4">Tetratricopeptide repeat protein</fullName>
    </submittedName>
</protein>
<dbReference type="RefSeq" id="WP_188400897.1">
    <property type="nucleotide sequence ID" value="NZ_BMCE01000001.1"/>
</dbReference>
<dbReference type="InterPro" id="IPR011990">
    <property type="entry name" value="TPR-like_helical_dom_sf"/>
</dbReference>
<dbReference type="PROSITE" id="PS00018">
    <property type="entry name" value="EF_HAND_1"/>
    <property type="match status" value="1"/>
</dbReference>
<evidence type="ECO:0000256" key="2">
    <source>
        <dbReference type="ARBA" id="ARBA00022803"/>
    </source>
</evidence>
<feature type="coiled-coil region" evidence="3">
    <location>
        <begin position="250"/>
        <end position="277"/>
    </location>
</feature>
<dbReference type="InterPro" id="IPR051012">
    <property type="entry name" value="CellSynth/LPSAsmb/PSIAsmb"/>
</dbReference>
<proteinExistence type="predicted"/>
<evidence type="ECO:0000313" key="5">
    <source>
        <dbReference type="Proteomes" id="UP001319060"/>
    </source>
</evidence>
<dbReference type="Gene3D" id="1.25.40.10">
    <property type="entry name" value="Tetratricopeptide repeat domain"/>
    <property type="match status" value="2"/>
</dbReference>
<evidence type="ECO:0000256" key="1">
    <source>
        <dbReference type="ARBA" id="ARBA00022737"/>
    </source>
</evidence>
<accession>A0ABS2ZJ08</accession>
<dbReference type="PANTHER" id="PTHR45586">
    <property type="entry name" value="TPR REPEAT-CONTAINING PROTEIN PA4667"/>
    <property type="match status" value="1"/>
</dbReference>
<sequence length="308" mass="35950">MFNINTNQKAIDQLEKNNLQEAMKLFKKAVLERRDVQSLTNLAWMYLHEEEDVQAALVLVTEAIELEPYSHFPYSLYGELLLRYERFEEALKYLLISISIEPTPEAYHNVGVAKYYLGDSAEAAKYFGLAAGKSDFTLYNQVECLIDSGQTDEAKRILGTFDENDEDFIGEIDLAELYAELGLFEEAIIWFEKGWESYYKTPDWIVRFVNALFKTNQLNKAQILIKEAIQLKEEELCKVREDETDEDWTELDKQEQVRELMDEIKEYESMIERVTEGVLPALKIEPSIEGGCYLFGCQRHEHDEYKHI</sequence>
<dbReference type="InterPro" id="IPR018247">
    <property type="entry name" value="EF_Hand_1_Ca_BS"/>
</dbReference>
<comment type="caution">
    <text evidence="4">The sequence shown here is derived from an EMBL/GenBank/DDBJ whole genome shotgun (WGS) entry which is preliminary data.</text>
</comment>
<evidence type="ECO:0000313" key="4">
    <source>
        <dbReference type="EMBL" id="MBN3546589.1"/>
    </source>
</evidence>
<dbReference type="Pfam" id="PF13181">
    <property type="entry name" value="TPR_8"/>
    <property type="match status" value="1"/>
</dbReference>
<keyword evidence="1" id="KW-0677">Repeat</keyword>
<dbReference type="EMBL" id="JAFHKS010000044">
    <property type="protein sequence ID" value="MBN3546589.1"/>
    <property type="molecule type" value="Genomic_DNA"/>
</dbReference>
<keyword evidence="2" id="KW-0802">TPR repeat</keyword>
<dbReference type="PANTHER" id="PTHR45586:SF13">
    <property type="entry name" value="TPR-REPEAT-CONTAINING PROTEIN"/>
    <property type="match status" value="1"/>
</dbReference>
<reference evidence="4 5" key="1">
    <citation type="submission" date="2021-01" db="EMBL/GenBank/DDBJ databases">
        <title>Genome Sequencing of Type Strains.</title>
        <authorList>
            <person name="Lemaire J.F."/>
            <person name="Inderbitzin P."/>
            <person name="Collins S.B."/>
            <person name="Wespe N."/>
            <person name="Knight-Connoni V."/>
        </authorList>
    </citation>
    <scope>NUCLEOTIDE SEQUENCE [LARGE SCALE GENOMIC DNA]</scope>
    <source>
        <strain evidence="4 5">DSM 14730</strain>
    </source>
</reference>
<organism evidence="4 5">
    <name type="scientific">Fictibacillus barbaricus</name>
    <dbReference type="NCBI Taxonomy" id="182136"/>
    <lineage>
        <taxon>Bacteria</taxon>
        <taxon>Bacillati</taxon>
        <taxon>Bacillota</taxon>
        <taxon>Bacilli</taxon>
        <taxon>Bacillales</taxon>
        <taxon>Fictibacillaceae</taxon>
        <taxon>Fictibacillus</taxon>
    </lineage>
</organism>
<gene>
    <name evidence="4" type="ORF">JYA64_14880</name>
</gene>
<name>A0ABS2ZJ08_9BACL</name>
<dbReference type="Proteomes" id="UP001319060">
    <property type="component" value="Unassembled WGS sequence"/>
</dbReference>
<evidence type="ECO:0000256" key="3">
    <source>
        <dbReference type="SAM" id="Coils"/>
    </source>
</evidence>
<keyword evidence="3" id="KW-0175">Coiled coil</keyword>
<dbReference type="SUPFAM" id="SSF48452">
    <property type="entry name" value="TPR-like"/>
    <property type="match status" value="2"/>
</dbReference>
<keyword evidence="5" id="KW-1185">Reference proteome</keyword>
<dbReference type="InterPro" id="IPR019734">
    <property type="entry name" value="TPR_rpt"/>
</dbReference>